<dbReference type="EMBL" id="LSGP01000017">
    <property type="protein sequence ID" value="KYZ76633.1"/>
    <property type="molecule type" value="Genomic_DNA"/>
</dbReference>
<protein>
    <submittedName>
        <fullName evidence="1">Uncharacterized protein</fullName>
    </submittedName>
</protein>
<gene>
    <name evidence="1" type="ORF">AXX12_09410</name>
</gene>
<reference evidence="1 2" key="1">
    <citation type="submission" date="2016-02" db="EMBL/GenBank/DDBJ databases">
        <title>Anaerosporomusa subterraneum gen. nov., sp. nov., a spore-forming obligate anaerobe isolated from saprolite.</title>
        <authorList>
            <person name="Choi J.K."/>
            <person name="Shah M."/>
            <person name="Yee N."/>
        </authorList>
    </citation>
    <scope>NUCLEOTIDE SEQUENCE [LARGE SCALE GENOMIC DNA]</scope>
    <source>
        <strain evidence="1 2">RU4</strain>
    </source>
</reference>
<dbReference type="RefSeq" id="WP_066242437.1">
    <property type="nucleotide sequence ID" value="NZ_LSGP01000017.1"/>
</dbReference>
<proteinExistence type="predicted"/>
<evidence type="ECO:0000313" key="1">
    <source>
        <dbReference type="EMBL" id="KYZ76633.1"/>
    </source>
</evidence>
<sequence>MILAKHDPDVLRRAVQTALECADGVWYRYMLKRDVCGCALSGDEERAVVDGAVRTAGDMARRVTAQYGLLSPQELAETMCLNLVHTAEELRDPFLYMGHYEPDTRTITLNDNAILLVRQFIGANALDALTPSDDITRIALFHEIFHALEEEIPDIYTRSRMLERKVLGIFPYKRGLDGVSEVGAVHFSKCMAGVPYSPCIYERYLLLALDQLSIDFLAPDV</sequence>
<dbReference type="OrthoDB" id="2040040at2"/>
<organism evidence="1 2">
    <name type="scientific">Anaerosporomusa subterranea</name>
    <dbReference type="NCBI Taxonomy" id="1794912"/>
    <lineage>
        <taxon>Bacteria</taxon>
        <taxon>Bacillati</taxon>
        <taxon>Bacillota</taxon>
        <taxon>Negativicutes</taxon>
        <taxon>Acetonemataceae</taxon>
        <taxon>Anaerosporomusa</taxon>
    </lineage>
</organism>
<dbReference type="Proteomes" id="UP000076268">
    <property type="component" value="Unassembled WGS sequence"/>
</dbReference>
<comment type="caution">
    <text evidence="1">The sequence shown here is derived from an EMBL/GenBank/DDBJ whole genome shotgun (WGS) entry which is preliminary data.</text>
</comment>
<accession>A0A154BRH6</accession>
<dbReference type="STRING" id="1794912.AXX12_09410"/>
<keyword evidence="2" id="KW-1185">Reference proteome</keyword>
<evidence type="ECO:0000313" key="2">
    <source>
        <dbReference type="Proteomes" id="UP000076268"/>
    </source>
</evidence>
<name>A0A154BRH6_ANASB</name>
<dbReference type="AlphaFoldDB" id="A0A154BRH6"/>